<evidence type="ECO:0000313" key="2">
    <source>
        <dbReference type="EMBL" id="GAB1222485.1"/>
    </source>
</evidence>
<dbReference type="Proteomes" id="UP001628156">
    <property type="component" value="Unassembled WGS sequence"/>
</dbReference>
<sequence>MSSLLNKYYGFNAMHGFLTMNFDSEHPALAAPVIKEMVENWCSTKNNKAEVEYIAISNTKGLNSHAHVFFKLKEKAKIHKKPVAKINNIEYKLVFTPVTEHKKFDGSFQAIIKYLKNQNKKHGTEATFEEIGKDDSIKGKVGNSLVEQALALDNLKEAEGVLRQASMTWYLNNVKKFREIWREQHDNKKASRIKIKLRPWKEDNILVKNARAWLQGVKMSKQKRVRTLVLLGDTRIGKTEFVNDLLKGLKVDEFRGHFMFDGHDEYKKYDIRLFDDANLKEIQWFEFKALISTRGETITMNVKYDHINVTSLPTIIVMNTKNWDLMKKIAKEHDDLEWLEKNTAVLYSKEPLYERPKEIRRTIEELKKQYGDLDPAILEMFDEEDIQPDKEEEGSEDSSTEFQLQEPLPAIINPEMTLRLPDDDFIPEPEKRLRMPSIEDDEELASRWPRYGDEIN</sequence>
<feature type="region of interest" description="Disordered" evidence="1">
    <location>
        <begin position="385"/>
        <end position="456"/>
    </location>
</feature>
<keyword evidence="3" id="KW-1185">Reference proteome</keyword>
<dbReference type="Gene3D" id="3.40.50.300">
    <property type="entry name" value="P-loop containing nucleotide triphosphate hydrolases"/>
    <property type="match status" value="1"/>
</dbReference>
<organism evidence="2 3">
    <name type="scientific">Entamoeba nuttalli</name>
    <dbReference type="NCBI Taxonomy" id="412467"/>
    <lineage>
        <taxon>Eukaryota</taxon>
        <taxon>Amoebozoa</taxon>
        <taxon>Evosea</taxon>
        <taxon>Archamoebae</taxon>
        <taxon>Mastigamoebida</taxon>
        <taxon>Entamoebidae</taxon>
        <taxon>Entamoeba</taxon>
    </lineage>
</organism>
<protein>
    <submittedName>
        <fullName evidence="2">Uncharacterized protein</fullName>
    </submittedName>
</protein>
<evidence type="ECO:0000313" key="3">
    <source>
        <dbReference type="Proteomes" id="UP001628156"/>
    </source>
</evidence>
<gene>
    <name evidence="2" type="ORF">ENUP19_0112G0033</name>
</gene>
<feature type="compositionally biased region" description="Acidic residues" evidence="1">
    <location>
        <begin position="385"/>
        <end position="399"/>
    </location>
</feature>
<accession>A0ABQ0DI30</accession>
<comment type="caution">
    <text evidence="2">The sequence shown here is derived from an EMBL/GenBank/DDBJ whole genome shotgun (WGS) entry which is preliminary data.</text>
</comment>
<name>A0ABQ0DI30_9EUKA</name>
<dbReference type="InterPro" id="IPR027417">
    <property type="entry name" value="P-loop_NTPase"/>
</dbReference>
<evidence type="ECO:0000256" key="1">
    <source>
        <dbReference type="SAM" id="MobiDB-lite"/>
    </source>
</evidence>
<dbReference type="EMBL" id="BAAFRS010000112">
    <property type="protein sequence ID" value="GAB1222485.1"/>
    <property type="molecule type" value="Genomic_DNA"/>
</dbReference>
<reference evidence="2 3" key="1">
    <citation type="journal article" date="2019" name="PLoS Negl. Trop. Dis.">
        <title>Whole genome sequencing of Entamoeba nuttalli reveals mammalian host-related molecular signatures and a novel octapeptide-repeat surface protein.</title>
        <authorList>
            <person name="Tanaka M."/>
            <person name="Makiuchi T."/>
            <person name="Komiyama T."/>
            <person name="Shiina T."/>
            <person name="Osaki K."/>
            <person name="Tachibana H."/>
        </authorList>
    </citation>
    <scope>NUCLEOTIDE SEQUENCE [LARGE SCALE GENOMIC DNA]</scope>
    <source>
        <strain evidence="2 3">P19-061405</strain>
    </source>
</reference>
<proteinExistence type="predicted"/>